<name>A0A8B8QMU5_9MYRT</name>
<keyword evidence="5" id="KW-0732">Signal</keyword>
<evidence type="ECO:0000256" key="1">
    <source>
        <dbReference type="ARBA" id="ARBA00007606"/>
    </source>
</evidence>
<evidence type="ECO:0000313" key="8">
    <source>
        <dbReference type="RefSeq" id="XP_030548504.2"/>
    </source>
</evidence>
<dbReference type="CDD" id="cd06899">
    <property type="entry name" value="lectin_legume_LecRK_Arcelin_ConA"/>
    <property type="match status" value="1"/>
</dbReference>
<keyword evidence="2" id="KW-0430">Lectin</keyword>
<evidence type="ECO:0000259" key="6">
    <source>
        <dbReference type="Pfam" id="PF00139"/>
    </source>
</evidence>
<keyword evidence="4" id="KW-0472">Membrane</keyword>
<dbReference type="KEGG" id="rarg:115753821"/>
<dbReference type="Proteomes" id="UP000827889">
    <property type="component" value="Chromosome 1"/>
</dbReference>
<dbReference type="InterPro" id="IPR001220">
    <property type="entry name" value="Legume_lectin_dom"/>
</dbReference>
<feature type="chain" id="PRO_5045152962" evidence="5">
    <location>
        <begin position="24"/>
        <end position="336"/>
    </location>
</feature>
<feature type="region of interest" description="Disordered" evidence="3">
    <location>
        <begin position="304"/>
        <end position="336"/>
    </location>
</feature>
<organism evidence="7 8">
    <name type="scientific">Rhodamnia argentea</name>
    <dbReference type="NCBI Taxonomy" id="178133"/>
    <lineage>
        <taxon>Eukaryota</taxon>
        <taxon>Viridiplantae</taxon>
        <taxon>Streptophyta</taxon>
        <taxon>Embryophyta</taxon>
        <taxon>Tracheophyta</taxon>
        <taxon>Spermatophyta</taxon>
        <taxon>Magnoliopsida</taxon>
        <taxon>eudicotyledons</taxon>
        <taxon>Gunneridae</taxon>
        <taxon>Pentapetalae</taxon>
        <taxon>rosids</taxon>
        <taxon>malvids</taxon>
        <taxon>Myrtales</taxon>
        <taxon>Myrtaceae</taxon>
        <taxon>Myrtoideae</taxon>
        <taxon>Myrteae</taxon>
        <taxon>Australasian group</taxon>
        <taxon>Rhodamnia</taxon>
    </lineage>
</organism>
<comment type="similarity">
    <text evidence="1">Belongs to the leguminous lectin family.</text>
</comment>
<evidence type="ECO:0000256" key="3">
    <source>
        <dbReference type="SAM" id="MobiDB-lite"/>
    </source>
</evidence>
<dbReference type="RefSeq" id="XP_030548504.2">
    <property type="nucleotide sequence ID" value="XM_030692644.2"/>
</dbReference>
<reference evidence="7" key="1">
    <citation type="submission" date="2025-05" db="UniProtKB">
        <authorList>
            <consortium name="RefSeq"/>
        </authorList>
    </citation>
    <scope>NUCLEOTIDE SEQUENCE [LARGE SCALE GENOMIC DNA]</scope>
</reference>
<dbReference type="GO" id="GO:0030246">
    <property type="term" value="F:carbohydrate binding"/>
    <property type="evidence" value="ECO:0007669"/>
    <property type="project" value="UniProtKB-KW"/>
</dbReference>
<reference evidence="8" key="2">
    <citation type="submission" date="2025-08" db="UniProtKB">
        <authorList>
            <consortium name="RefSeq"/>
        </authorList>
    </citation>
    <scope>IDENTIFICATION</scope>
    <source>
        <tissue evidence="8">Leaf</tissue>
    </source>
</reference>
<dbReference type="PANTHER" id="PTHR32401">
    <property type="entry name" value="CONCANAVALIN A-LIKE LECTIN FAMILY PROTEIN"/>
    <property type="match status" value="1"/>
</dbReference>
<feature type="signal peptide" evidence="5">
    <location>
        <begin position="1"/>
        <end position="23"/>
    </location>
</feature>
<dbReference type="GeneID" id="115753821"/>
<sequence>MSSSISKTLSVVFSFLLVHSAICFEFNISRFNPSANDVPYEGDAKATDGAIQLTSPHYSSHVGRVTYNPKIRLWDSGSGKLAHFTTHFQFTINTLGRPYGNYSAGLAFFMAPVGFQIPVNSVGGFLGLFNTTDNNSSKNQIIHVEFDTFVNPEWDPNYEHVGINKNSIASSVTTPWNVTYHSGDPIRARIDYNASTMNLSVSWSSRTMAHPHESTSLWYKIDPRTVLPEWVVVGVSAETGIYIEEHTLHWWDFQSSLPVEEPSGGHRKRVGLILGLTILLGAMVAALALLIMRRRKQKRMEKLAEMTMPTSNNDDFEKRPGPRKFPYQDLDSTTNN</sequence>
<evidence type="ECO:0000313" key="7">
    <source>
        <dbReference type="Proteomes" id="UP000827889"/>
    </source>
</evidence>
<keyword evidence="4" id="KW-1133">Transmembrane helix</keyword>
<protein>
    <submittedName>
        <fullName evidence="8">L-type lectin-domain containing receptor kinase IX.1-like</fullName>
    </submittedName>
</protein>
<dbReference type="AlphaFoldDB" id="A0A8B8QMU5"/>
<dbReference type="InterPro" id="IPR050258">
    <property type="entry name" value="Leguminous_Lectin"/>
</dbReference>
<evidence type="ECO:0000256" key="2">
    <source>
        <dbReference type="ARBA" id="ARBA00022734"/>
    </source>
</evidence>
<feature type="transmembrane region" description="Helical" evidence="4">
    <location>
        <begin position="270"/>
        <end position="292"/>
    </location>
</feature>
<dbReference type="Gene3D" id="2.60.120.200">
    <property type="match status" value="1"/>
</dbReference>
<dbReference type="SUPFAM" id="SSF49899">
    <property type="entry name" value="Concanavalin A-like lectins/glucanases"/>
    <property type="match status" value="1"/>
</dbReference>
<accession>A0A8B8QMU5</accession>
<proteinExistence type="inferred from homology"/>
<dbReference type="Pfam" id="PF00139">
    <property type="entry name" value="Lectin_legB"/>
    <property type="match status" value="1"/>
</dbReference>
<dbReference type="PANTHER" id="PTHR32401:SF47">
    <property type="entry name" value="LEGUME LECTIN DOMAIN-CONTAINING PROTEIN"/>
    <property type="match status" value="1"/>
</dbReference>
<feature type="domain" description="Legume lectin" evidence="6">
    <location>
        <begin position="25"/>
        <end position="258"/>
    </location>
</feature>
<keyword evidence="4" id="KW-0812">Transmembrane</keyword>
<gene>
    <name evidence="8" type="primary">LOC115753821</name>
</gene>
<dbReference type="InterPro" id="IPR013320">
    <property type="entry name" value="ConA-like_dom_sf"/>
</dbReference>
<evidence type="ECO:0000256" key="4">
    <source>
        <dbReference type="SAM" id="Phobius"/>
    </source>
</evidence>
<keyword evidence="7" id="KW-1185">Reference proteome</keyword>
<evidence type="ECO:0000256" key="5">
    <source>
        <dbReference type="SAM" id="SignalP"/>
    </source>
</evidence>